<evidence type="ECO:0000256" key="3">
    <source>
        <dbReference type="ARBA" id="ARBA00022448"/>
    </source>
</evidence>
<evidence type="ECO:0000256" key="1">
    <source>
        <dbReference type="ARBA" id="ARBA00004141"/>
    </source>
</evidence>
<sequence length="362" mass="40535">MMKLTKYQLFWLLFSMELGMTYLLTITPTFKEAKQGAPLAMLLAGLAAIAVTFIAVKLSLLFPEDTFVEFVPKIIGKWLGKTVVFAYLLLWIAHAGIMLREYADFVHLTLFSATPLWVLVLFMVLVIIYAVHGGIHIVGRCSELIGPFLLLSIVAILLLSIPNLRPARLLPLMPTAGILPVLKGSASPASFLSESFLIVMLVAFLADKKKAVSSGLWGVGVTGILLLSGVINVLMILDNTVPAKLKYPIYSVIQYISVMEFIQNLDILMVIGAIFSIFVKLCIYLFMASYGTAQLIHIRKWRSMLWIIGVLIFAIAFLPPRSDDSEMIFPLFWQNIAFPIFLFAIPLLLWMIGNVRNRMKRF</sequence>
<feature type="transmembrane region" description="Helical" evidence="8">
    <location>
        <begin position="184"/>
        <end position="204"/>
    </location>
</feature>
<reference evidence="9 10" key="1">
    <citation type="submission" date="2023-05" db="EMBL/GenBank/DDBJ databases">
        <title>Draft genome of Paenibacillus sp. CCS26.</title>
        <authorList>
            <person name="Akita H."/>
            <person name="Shinto Y."/>
            <person name="Kimura Z."/>
        </authorList>
    </citation>
    <scope>NUCLEOTIDE SEQUENCE [LARGE SCALE GENOMIC DNA]</scope>
    <source>
        <strain evidence="9 10">CCS26</strain>
    </source>
</reference>
<feature type="transmembrane region" description="Helical" evidence="8">
    <location>
        <begin position="9"/>
        <end position="30"/>
    </location>
</feature>
<evidence type="ECO:0000256" key="5">
    <source>
        <dbReference type="ARBA" id="ARBA00022692"/>
    </source>
</evidence>
<dbReference type="EMBL" id="BTCL01000004">
    <property type="protein sequence ID" value="GMK44332.1"/>
    <property type="molecule type" value="Genomic_DNA"/>
</dbReference>
<feature type="transmembrane region" description="Helical" evidence="8">
    <location>
        <begin position="78"/>
        <end position="99"/>
    </location>
</feature>
<comment type="caution">
    <text evidence="9">The sequence shown here is derived from an EMBL/GenBank/DDBJ whole genome shotgun (WGS) entry which is preliminary data.</text>
</comment>
<dbReference type="NCBIfam" id="TIGR00912">
    <property type="entry name" value="2A0309"/>
    <property type="match status" value="1"/>
</dbReference>
<comment type="similarity">
    <text evidence="2">Belongs to the amino acid-polyamine-organocation (APC) superfamily. Spore germination protein (SGP) (TC 2.A.3.9) family.</text>
</comment>
<protein>
    <submittedName>
        <fullName evidence="9">Germination protein GerKB</fullName>
    </submittedName>
</protein>
<gene>
    <name evidence="9" type="ORF">PghCCS26_14600</name>
</gene>
<dbReference type="PANTHER" id="PTHR34975">
    <property type="entry name" value="SPORE GERMINATION PROTEIN A2"/>
    <property type="match status" value="1"/>
</dbReference>
<accession>A0ABQ6NJH3</accession>
<evidence type="ECO:0000256" key="8">
    <source>
        <dbReference type="SAM" id="Phobius"/>
    </source>
</evidence>
<evidence type="ECO:0000256" key="7">
    <source>
        <dbReference type="ARBA" id="ARBA00023136"/>
    </source>
</evidence>
<dbReference type="Pfam" id="PF03845">
    <property type="entry name" value="Spore_permease"/>
    <property type="match status" value="1"/>
</dbReference>
<keyword evidence="7 8" id="KW-0472">Membrane</keyword>
<evidence type="ECO:0000313" key="10">
    <source>
        <dbReference type="Proteomes" id="UP001285921"/>
    </source>
</evidence>
<feature type="transmembrane region" description="Helical" evidence="8">
    <location>
        <begin position="105"/>
        <end position="132"/>
    </location>
</feature>
<keyword evidence="5 8" id="KW-0812">Transmembrane</keyword>
<evidence type="ECO:0000256" key="2">
    <source>
        <dbReference type="ARBA" id="ARBA00007998"/>
    </source>
</evidence>
<proteinExistence type="inferred from homology"/>
<keyword evidence="6 8" id="KW-1133">Transmembrane helix</keyword>
<keyword evidence="10" id="KW-1185">Reference proteome</keyword>
<feature type="transmembrane region" description="Helical" evidence="8">
    <location>
        <begin position="303"/>
        <end position="320"/>
    </location>
</feature>
<keyword evidence="4" id="KW-0309">Germination</keyword>
<name>A0ABQ6NJH3_9BACL</name>
<feature type="transmembrane region" description="Helical" evidence="8">
    <location>
        <begin position="144"/>
        <end position="164"/>
    </location>
</feature>
<feature type="transmembrane region" description="Helical" evidence="8">
    <location>
        <begin position="267"/>
        <end position="291"/>
    </location>
</feature>
<keyword evidence="3" id="KW-0813">Transport</keyword>
<evidence type="ECO:0000256" key="4">
    <source>
        <dbReference type="ARBA" id="ARBA00022544"/>
    </source>
</evidence>
<evidence type="ECO:0000256" key="6">
    <source>
        <dbReference type="ARBA" id="ARBA00022989"/>
    </source>
</evidence>
<dbReference type="RefSeq" id="WP_317979350.1">
    <property type="nucleotide sequence ID" value="NZ_BTCL01000004.1"/>
</dbReference>
<feature type="transmembrane region" description="Helical" evidence="8">
    <location>
        <begin position="36"/>
        <end position="58"/>
    </location>
</feature>
<dbReference type="PANTHER" id="PTHR34975:SF2">
    <property type="entry name" value="SPORE GERMINATION PROTEIN A2"/>
    <property type="match status" value="1"/>
</dbReference>
<comment type="subcellular location">
    <subcellularLocation>
        <location evidence="1">Membrane</location>
        <topology evidence="1">Multi-pass membrane protein</topology>
    </subcellularLocation>
</comment>
<dbReference type="InterPro" id="IPR004761">
    <property type="entry name" value="Spore_GerAB"/>
</dbReference>
<dbReference type="Gene3D" id="1.20.1740.10">
    <property type="entry name" value="Amino acid/polyamine transporter I"/>
    <property type="match status" value="1"/>
</dbReference>
<organism evidence="9 10">
    <name type="scientific">Paenibacillus glycanilyticus</name>
    <dbReference type="NCBI Taxonomy" id="126569"/>
    <lineage>
        <taxon>Bacteria</taxon>
        <taxon>Bacillati</taxon>
        <taxon>Bacillota</taxon>
        <taxon>Bacilli</taxon>
        <taxon>Bacillales</taxon>
        <taxon>Paenibacillaceae</taxon>
        <taxon>Paenibacillus</taxon>
    </lineage>
</organism>
<evidence type="ECO:0000313" key="9">
    <source>
        <dbReference type="EMBL" id="GMK44332.1"/>
    </source>
</evidence>
<dbReference type="Proteomes" id="UP001285921">
    <property type="component" value="Unassembled WGS sequence"/>
</dbReference>
<feature type="transmembrane region" description="Helical" evidence="8">
    <location>
        <begin position="216"/>
        <end position="237"/>
    </location>
</feature>
<feature type="transmembrane region" description="Helical" evidence="8">
    <location>
        <begin position="332"/>
        <end position="352"/>
    </location>
</feature>